<keyword evidence="7" id="KW-0675">Receptor</keyword>
<keyword evidence="6" id="KW-0804">Transcription</keyword>
<keyword evidence="5" id="KW-0238">DNA-binding</keyword>
<proteinExistence type="predicted"/>
<dbReference type="GO" id="GO:0008270">
    <property type="term" value="F:zinc ion binding"/>
    <property type="evidence" value="ECO:0007669"/>
    <property type="project" value="UniProtKB-KW"/>
</dbReference>
<organism evidence="10 11">
    <name type="scientific">Caenorhabditis briggsae</name>
    <dbReference type="NCBI Taxonomy" id="6238"/>
    <lineage>
        <taxon>Eukaryota</taxon>
        <taxon>Metazoa</taxon>
        <taxon>Ecdysozoa</taxon>
        <taxon>Nematoda</taxon>
        <taxon>Chromadorea</taxon>
        <taxon>Rhabditida</taxon>
        <taxon>Rhabditina</taxon>
        <taxon>Rhabditomorpha</taxon>
        <taxon>Rhabditoidea</taxon>
        <taxon>Rhabditidae</taxon>
        <taxon>Peloderinae</taxon>
        <taxon>Caenorhabditis</taxon>
    </lineage>
</organism>
<evidence type="ECO:0000256" key="4">
    <source>
        <dbReference type="ARBA" id="ARBA00023015"/>
    </source>
</evidence>
<evidence type="ECO:0000313" key="11">
    <source>
        <dbReference type="Proteomes" id="UP000827892"/>
    </source>
</evidence>
<keyword evidence="1" id="KW-0479">Metal-binding</keyword>
<evidence type="ECO:0000259" key="9">
    <source>
        <dbReference type="PROSITE" id="PS51030"/>
    </source>
</evidence>
<accession>A0AAE9DGQ7</accession>
<dbReference type="SUPFAM" id="SSF57716">
    <property type="entry name" value="Glucocorticoid receptor-like (DNA-binding domain)"/>
    <property type="match status" value="1"/>
</dbReference>
<reference evidence="10 11" key="1">
    <citation type="submission" date="2022-05" db="EMBL/GenBank/DDBJ databases">
        <title>Chromosome-level reference genomes for two strains of Caenorhabditis briggsae: an improved platform for comparative genomics.</title>
        <authorList>
            <person name="Stevens L."/>
            <person name="Andersen E.C."/>
        </authorList>
    </citation>
    <scope>NUCLEOTIDE SEQUENCE [LARGE SCALE GENOMIC DNA]</scope>
    <source>
        <strain evidence="10">QX1410_ONT</strain>
        <tissue evidence="10">Whole-organism</tissue>
    </source>
</reference>
<protein>
    <recommendedName>
        <fullName evidence="9">Nuclear receptor domain-containing protein</fullName>
    </recommendedName>
</protein>
<evidence type="ECO:0000256" key="8">
    <source>
        <dbReference type="ARBA" id="ARBA00023242"/>
    </source>
</evidence>
<dbReference type="InterPro" id="IPR001628">
    <property type="entry name" value="Znf_hrmn_rcpt"/>
</dbReference>
<dbReference type="Gene3D" id="3.30.50.10">
    <property type="entry name" value="Erythroid Transcription Factor GATA-1, subunit A"/>
    <property type="match status" value="1"/>
</dbReference>
<evidence type="ECO:0000313" key="10">
    <source>
        <dbReference type="EMBL" id="ULU03271.1"/>
    </source>
</evidence>
<evidence type="ECO:0000256" key="6">
    <source>
        <dbReference type="ARBA" id="ARBA00023163"/>
    </source>
</evidence>
<evidence type="ECO:0000256" key="2">
    <source>
        <dbReference type="ARBA" id="ARBA00022771"/>
    </source>
</evidence>
<sequence>MEVDVGTCVVCARTEVVINPCYNAESCEACVCLFRRYIDDLRSLPNRCVPKMCTEYLKCHYCRFQKCLEVGMINAPPPYERFVVKLRRGG</sequence>
<evidence type="ECO:0000256" key="7">
    <source>
        <dbReference type="ARBA" id="ARBA00023170"/>
    </source>
</evidence>
<keyword evidence="8" id="KW-0539">Nucleus</keyword>
<keyword evidence="2" id="KW-0863">Zinc-finger</keyword>
<evidence type="ECO:0000256" key="1">
    <source>
        <dbReference type="ARBA" id="ARBA00022723"/>
    </source>
</evidence>
<dbReference type="PRINTS" id="PR00047">
    <property type="entry name" value="STROIDFINGER"/>
</dbReference>
<dbReference type="PROSITE" id="PS51030">
    <property type="entry name" value="NUCLEAR_REC_DBD_2"/>
    <property type="match status" value="1"/>
</dbReference>
<evidence type="ECO:0000256" key="3">
    <source>
        <dbReference type="ARBA" id="ARBA00022833"/>
    </source>
</evidence>
<name>A0AAE9DGQ7_CAEBR</name>
<dbReference type="GO" id="GO:0043565">
    <property type="term" value="F:sequence-specific DNA binding"/>
    <property type="evidence" value="ECO:0007669"/>
    <property type="project" value="InterPro"/>
</dbReference>
<dbReference type="AlphaFoldDB" id="A0AAE9DGQ7"/>
<dbReference type="Proteomes" id="UP000827892">
    <property type="component" value="Chromosome III"/>
</dbReference>
<keyword evidence="3" id="KW-0862">Zinc</keyword>
<dbReference type="InterPro" id="IPR013088">
    <property type="entry name" value="Znf_NHR/GATA"/>
</dbReference>
<dbReference type="SMART" id="SM00399">
    <property type="entry name" value="ZnF_C4"/>
    <property type="match status" value="1"/>
</dbReference>
<gene>
    <name evidence="10" type="ORF">L3Y34_002681</name>
</gene>
<dbReference type="Pfam" id="PF00105">
    <property type="entry name" value="zf-C4"/>
    <property type="match status" value="1"/>
</dbReference>
<keyword evidence="4" id="KW-0805">Transcription regulation</keyword>
<feature type="domain" description="Nuclear receptor" evidence="9">
    <location>
        <begin position="5"/>
        <end position="79"/>
    </location>
</feature>
<dbReference type="EMBL" id="CP090893">
    <property type="protein sequence ID" value="ULU03271.1"/>
    <property type="molecule type" value="Genomic_DNA"/>
</dbReference>
<evidence type="ECO:0000256" key="5">
    <source>
        <dbReference type="ARBA" id="ARBA00023125"/>
    </source>
</evidence>
<dbReference type="GO" id="GO:0003700">
    <property type="term" value="F:DNA-binding transcription factor activity"/>
    <property type="evidence" value="ECO:0007669"/>
    <property type="project" value="InterPro"/>
</dbReference>